<feature type="compositionally biased region" description="Pro residues" evidence="1">
    <location>
        <begin position="109"/>
        <end position="127"/>
    </location>
</feature>
<reference evidence="3 4" key="1">
    <citation type="journal article" date="2007" name="Appl. Environ. Microbiol.">
        <title>Isolation of key methanogens for global methane emission from rice paddy fields: a novel isolate affiliated with the clone cluster rice cluster I.</title>
        <authorList>
            <person name="Sakai S."/>
            <person name="Imachi H."/>
            <person name="Sekiguchi Y."/>
            <person name="Ohashi A."/>
            <person name="Harada H."/>
            <person name="Kamagata Y."/>
        </authorList>
    </citation>
    <scope>NUCLEOTIDE SEQUENCE [LARGE SCALE GENOMIC DNA]</scope>
    <source>
        <strain evidence="4">DSM 17711 / JCM 13418 / NBRC 101707 / SANAE</strain>
    </source>
</reference>
<organism evidence="3 4">
    <name type="scientific">Methanocella paludicola (strain DSM 17711 / JCM 13418 / NBRC 101707 / SANAE)</name>
    <dbReference type="NCBI Taxonomy" id="304371"/>
    <lineage>
        <taxon>Archaea</taxon>
        <taxon>Methanobacteriati</taxon>
        <taxon>Methanobacteriota</taxon>
        <taxon>Stenosarchaea group</taxon>
        <taxon>Methanomicrobia</taxon>
        <taxon>Methanocellales</taxon>
        <taxon>Methanocellaceae</taxon>
        <taxon>Methanocella</taxon>
    </lineage>
</organism>
<dbReference type="AlphaFoldDB" id="D1YW32"/>
<dbReference type="GeneID" id="59558324"/>
<dbReference type="KEGG" id="mpd:MCP_0582"/>
<accession>D1YW32</accession>
<dbReference type="Proteomes" id="UP000001882">
    <property type="component" value="Chromosome"/>
</dbReference>
<keyword evidence="2" id="KW-1133">Transmembrane helix</keyword>
<evidence type="ECO:0000256" key="1">
    <source>
        <dbReference type="SAM" id="MobiDB-lite"/>
    </source>
</evidence>
<dbReference type="InParanoid" id="D1YW32"/>
<reference evidence="3 4" key="2">
    <citation type="journal article" date="2008" name="Int. J. Syst. Evol. Microbiol.">
        <title>Methanocella paludicola gen. nov., sp. nov., a methane-producing archaeon, the first isolate of the lineage 'Rice Cluster I', and proposal of the new archaeal order Methanocellales ord. nov.</title>
        <authorList>
            <person name="Sakai S."/>
            <person name="Imachi H."/>
            <person name="Hanada S."/>
            <person name="Ohashi A."/>
            <person name="Harada H."/>
            <person name="Kamagata Y."/>
        </authorList>
    </citation>
    <scope>NUCLEOTIDE SEQUENCE [LARGE SCALE GENOMIC DNA]</scope>
    <source>
        <strain evidence="4">DSM 17711 / JCM 13418 / NBRC 101707 / SANAE</strain>
    </source>
</reference>
<reference evidence="4" key="3">
    <citation type="journal article" date="2011" name="PLoS ONE">
        <title>Genome sequence of a mesophilic hydrogenotrophic methanogen Methanocella paludicola, the first cultivated representative of the order Methanocellales.</title>
        <authorList>
            <person name="Sakai S."/>
            <person name="Takaki Y."/>
            <person name="Shimamura S."/>
            <person name="Sekine M."/>
            <person name="Tajima T."/>
            <person name="Kosugi H."/>
            <person name="Ichikawa N."/>
            <person name="Tasumi E."/>
            <person name="Hiraki A.T."/>
            <person name="Shimizu A."/>
            <person name="Kato Y."/>
            <person name="Nishiko R."/>
            <person name="Mori K."/>
            <person name="Fujita N."/>
            <person name="Imachi H."/>
            <person name="Takai K."/>
        </authorList>
    </citation>
    <scope>NUCLEOTIDE SEQUENCE [LARGE SCALE GENOMIC DNA]</scope>
    <source>
        <strain evidence="4">DSM 17711 / JCM 13418 / NBRC 101707 / SANAE</strain>
    </source>
</reference>
<dbReference type="InterPro" id="IPR051441">
    <property type="entry name" value="SelW_related"/>
</dbReference>
<evidence type="ECO:0000313" key="4">
    <source>
        <dbReference type="Proteomes" id="UP000001882"/>
    </source>
</evidence>
<dbReference type="RefSeq" id="WP_012899334.1">
    <property type="nucleotide sequence ID" value="NC_013665.1"/>
</dbReference>
<dbReference type="PANTHER" id="PTHR15124:SF27">
    <property type="entry name" value="MIGRATION AND INVASION ENHANCER 1"/>
    <property type="match status" value="1"/>
</dbReference>
<dbReference type="eggNOG" id="arCOG14749">
    <property type="taxonomic scope" value="Archaea"/>
</dbReference>
<keyword evidence="2" id="KW-0472">Membrane</keyword>
<name>D1YW32_METPS</name>
<feature type="region of interest" description="Disordered" evidence="1">
    <location>
        <begin position="56"/>
        <end position="137"/>
    </location>
</feature>
<dbReference type="OrthoDB" id="387282at2157"/>
<keyword evidence="4" id="KW-1185">Reference proteome</keyword>
<protein>
    <submittedName>
        <fullName evidence="3">Uncharacterized protein</fullName>
    </submittedName>
</protein>
<dbReference type="EMBL" id="AP011532">
    <property type="protein sequence ID" value="BAI60654.1"/>
    <property type="molecule type" value="Genomic_DNA"/>
</dbReference>
<sequence>MARDRFNQRVFLNVAAVAFLLMVVLAIGVFIGRTLTMNDGSDDPTVVPSVAVSPTILPTASPSSDVTVTSTPAASATATPTVTATPTATATPTPTVTVTATPTVTPTATPTPTPTATPTPTPTPTVTPTPTATPIDLPADTPFYESITPLKDKDQFSLAPVENSYIAGDGPLYLDLGNSYMGSGWAYPGDTIGVKLKMYNDGPALNTNARVTLNLSRMVITPYGSFWLDDIIPGQQFTTQIAVGEKGSFTKNLSYAVPNVTGYKGFYKITVKFYVNDQFNCGFVKELNILDP</sequence>
<feature type="transmembrane region" description="Helical" evidence="2">
    <location>
        <begin position="12"/>
        <end position="31"/>
    </location>
</feature>
<dbReference type="PANTHER" id="PTHR15124">
    <property type="entry name" value="SELENOPROTEIN W"/>
    <property type="match status" value="1"/>
</dbReference>
<feature type="compositionally biased region" description="Low complexity" evidence="1">
    <location>
        <begin position="56"/>
        <end position="108"/>
    </location>
</feature>
<gene>
    <name evidence="3" type="ordered locus">MCP_0582</name>
</gene>
<keyword evidence="2" id="KW-0812">Transmembrane</keyword>
<evidence type="ECO:0000256" key="2">
    <source>
        <dbReference type="SAM" id="Phobius"/>
    </source>
</evidence>
<evidence type="ECO:0000313" key="3">
    <source>
        <dbReference type="EMBL" id="BAI60654.1"/>
    </source>
</evidence>
<proteinExistence type="predicted"/>